<keyword evidence="2" id="KW-0472">Membrane</keyword>
<feature type="transmembrane region" description="Helical" evidence="2">
    <location>
        <begin position="29"/>
        <end position="51"/>
    </location>
</feature>
<evidence type="ECO:0000256" key="1">
    <source>
        <dbReference type="SAM" id="MobiDB-lite"/>
    </source>
</evidence>
<gene>
    <name evidence="3" type="ORF">GCM10009808_12640</name>
</gene>
<accession>A0ABN2I1A1</accession>
<dbReference type="EMBL" id="BAAAPL010000001">
    <property type="protein sequence ID" value="GAA1696706.1"/>
    <property type="molecule type" value="Genomic_DNA"/>
</dbReference>
<keyword evidence="2" id="KW-1133">Transmembrane helix</keyword>
<feature type="compositionally biased region" description="Pro residues" evidence="1">
    <location>
        <begin position="11"/>
        <end position="21"/>
    </location>
</feature>
<keyword evidence="4" id="KW-1185">Reference proteome</keyword>
<organism evidence="3 4">
    <name type="scientific">Microbacterium sediminicola</name>
    <dbReference type="NCBI Taxonomy" id="415210"/>
    <lineage>
        <taxon>Bacteria</taxon>
        <taxon>Bacillati</taxon>
        <taxon>Actinomycetota</taxon>
        <taxon>Actinomycetes</taxon>
        <taxon>Micrococcales</taxon>
        <taxon>Microbacteriaceae</taxon>
        <taxon>Microbacterium</taxon>
    </lineage>
</organism>
<comment type="caution">
    <text evidence="3">The sequence shown here is derived from an EMBL/GenBank/DDBJ whole genome shotgun (WGS) entry which is preliminary data.</text>
</comment>
<proteinExistence type="predicted"/>
<evidence type="ECO:0000313" key="3">
    <source>
        <dbReference type="EMBL" id="GAA1696706.1"/>
    </source>
</evidence>
<evidence type="ECO:0000256" key="2">
    <source>
        <dbReference type="SAM" id="Phobius"/>
    </source>
</evidence>
<evidence type="ECO:0000313" key="4">
    <source>
        <dbReference type="Proteomes" id="UP001501690"/>
    </source>
</evidence>
<feature type="region of interest" description="Disordered" evidence="1">
    <location>
        <begin position="1"/>
        <end position="21"/>
    </location>
</feature>
<dbReference type="Proteomes" id="UP001501690">
    <property type="component" value="Unassembled WGS sequence"/>
</dbReference>
<name>A0ABN2I1A1_9MICO</name>
<feature type="transmembrane region" description="Helical" evidence="2">
    <location>
        <begin position="63"/>
        <end position="85"/>
    </location>
</feature>
<reference evidence="3 4" key="1">
    <citation type="journal article" date="2019" name="Int. J. Syst. Evol. Microbiol.">
        <title>The Global Catalogue of Microorganisms (GCM) 10K type strain sequencing project: providing services to taxonomists for standard genome sequencing and annotation.</title>
        <authorList>
            <consortium name="The Broad Institute Genomics Platform"/>
            <consortium name="The Broad Institute Genome Sequencing Center for Infectious Disease"/>
            <person name="Wu L."/>
            <person name="Ma J."/>
        </authorList>
    </citation>
    <scope>NUCLEOTIDE SEQUENCE [LARGE SCALE GENOMIC DNA]</scope>
    <source>
        <strain evidence="3 4">JCM 15577</strain>
    </source>
</reference>
<evidence type="ECO:0008006" key="5">
    <source>
        <dbReference type="Google" id="ProtNLM"/>
    </source>
</evidence>
<keyword evidence="2" id="KW-0812">Transmembrane</keyword>
<sequence>MTDMPSYDPAPQSPPAGPPTTVPGKTMGIVALILAFFFQLVALILGIVALVQSRKAGAKNVPAVWAIVLSSVFMVFGIIILAVVLSSAGALISMCGDLGPGVHDVNGVTVTCG</sequence>
<protein>
    <recommendedName>
        <fullName evidence="5">DUF4190 domain-containing protein</fullName>
    </recommendedName>
</protein>